<dbReference type="AlphaFoldDB" id="A0A9W9RXX8"/>
<name>A0A9W9RXX8_9EURO</name>
<dbReference type="EMBL" id="JAPZBS010000007">
    <property type="protein sequence ID" value="KAJ5368433.1"/>
    <property type="molecule type" value="Genomic_DNA"/>
</dbReference>
<evidence type="ECO:0000313" key="2">
    <source>
        <dbReference type="Proteomes" id="UP001147782"/>
    </source>
</evidence>
<accession>A0A9W9RXX8</accession>
<proteinExistence type="predicted"/>
<reference evidence="1" key="1">
    <citation type="submission" date="2022-11" db="EMBL/GenBank/DDBJ databases">
        <authorList>
            <person name="Petersen C."/>
        </authorList>
    </citation>
    <scope>NUCLEOTIDE SEQUENCE</scope>
    <source>
        <strain evidence="1">IBT 29864</strain>
    </source>
</reference>
<dbReference type="RefSeq" id="XP_056553175.1">
    <property type="nucleotide sequence ID" value="XM_056701112.1"/>
</dbReference>
<dbReference type="Proteomes" id="UP001147782">
    <property type="component" value="Unassembled WGS sequence"/>
</dbReference>
<dbReference type="GeneID" id="81440291"/>
<sequence>MPPWFRKGIDAGTIINFDQPVPSRWQIVQKPSEEDWQLTEAEYRRGERLSFAVTKLLCCDPKNPSTFAFMRIYLQVPYKGTEIDDADTRATQAATLIPRELLAYQDLTAQDIGCTPKLLGYKVSTQDNRGPVTGGFAVYLTWEKVPGVRLGNKDGSNEFWALDNAEREEIRQYFEKNLQAIRGIGYFPDTSALSSLVWDKNSKTLYFIGFRRRNIVSTAQTEPPPLDMTKRLAFFGLVEPNSRAWLKEGWDRDTTKWEW</sequence>
<keyword evidence="2" id="KW-1185">Reference proteome</keyword>
<comment type="caution">
    <text evidence="1">The sequence shown here is derived from an EMBL/GenBank/DDBJ whole genome shotgun (WGS) entry which is preliminary data.</text>
</comment>
<reference evidence="1" key="2">
    <citation type="journal article" date="2023" name="IMA Fungus">
        <title>Comparative genomic study of the Penicillium genus elucidates a diverse pangenome and 15 lateral gene transfer events.</title>
        <authorList>
            <person name="Petersen C."/>
            <person name="Sorensen T."/>
            <person name="Nielsen M.R."/>
            <person name="Sondergaard T.E."/>
            <person name="Sorensen J.L."/>
            <person name="Fitzpatrick D.A."/>
            <person name="Frisvad J.C."/>
            <person name="Nielsen K.L."/>
        </authorList>
    </citation>
    <scope>NUCLEOTIDE SEQUENCE</scope>
    <source>
        <strain evidence="1">IBT 29864</strain>
    </source>
</reference>
<evidence type="ECO:0000313" key="1">
    <source>
        <dbReference type="EMBL" id="KAJ5368433.1"/>
    </source>
</evidence>
<protein>
    <submittedName>
        <fullName evidence="1">Uncharacterized protein</fullName>
    </submittedName>
</protein>
<dbReference type="OrthoDB" id="4207132at2759"/>
<gene>
    <name evidence="1" type="ORF">N7496_008193</name>
</gene>
<organism evidence="1 2">
    <name type="scientific">Penicillium cataractarum</name>
    <dbReference type="NCBI Taxonomy" id="2100454"/>
    <lineage>
        <taxon>Eukaryota</taxon>
        <taxon>Fungi</taxon>
        <taxon>Dikarya</taxon>
        <taxon>Ascomycota</taxon>
        <taxon>Pezizomycotina</taxon>
        <taxon>Eurotiomycetes</taxon>
        <taxon>Eurotiomycetidae</taxon>
        <taxon>Eurotiales</taxon>
        <taxon>Aspergillaceae</taxon>
        <taxon>Penicillium</taxon>
    </lineage>
</organism>